<accession>A0AAV5AKR1</accession>
<feature type="compositionally biased region" description="Low complexity" evidence="2">
    <location>
        <begin position="26"/>
        <end position="40"/>
    </location>
</feature>
<dbReference type="InterPro" id="IPR036390">
    <property type="entry name" value="WH_DNA-bd_sf"/>
</dbReference>
<evidence type="ECO:0000313" key="4">
    <source>
        <dbReference type="EMBL" id="GJJ13284.1"/>
    </source>
</evidence>
<reference evidence="4" key="1">
    <citation type="submission" date="2021-10" db="EMBL/GenBank/DDBJ databases">
        <title>De novo Genome Assembly of Clathrus columnatus (Basidiomycota, Fungi) Using Illumina and Nanopore Sequence Data.</title>
        <authorList>
            <person name="Ogiso-Tanaka E."/>
            <person name="Itagaki H."/>
            <person name="Hosoya T."/>
            <person name="Hosaka K."/>
        </authorList>
    </citation>
    <scope>NUCLEOTIDE SEQUENCE</scope>
    <source>
        <strain evidence="4">MO-923</strain>
    </source>
</reference>
<evidence type="ECO:0000259" key="3">
    <source>
        <dbReference type="PROSITE" id="PS51504"/>
    </source>
</evidence>
<evidence type="ECO:0000313" key="5">
    <source>
        <dbReference type="Proteomes" id="UP001050691"/>
    </source>
</evidence>
<sequence>MPEQQASPSCSQLQPLPPASENISVSEQQTNESTRSSSSESAKRTYLSLLPPLQLIDLILAVDVNRETTIFPLDLDNAIRALQQPRQSTPSASVGPPSEKDATTGPVTTLHVKAEPDIIAVPPPLPPLEQTSLPAPAPPVVNPAVPPPYPPPHKLQPQPQPQPVPQMYSYAHTPYYVPPAVPVPPKPPQTPSSSSPVPPPSAPVRHPLFTSAPLTRDPTKSSATKSTPPPTLVSSRDDPNAMPSYEEMLVEAIMDVGDVDGTAPKVLFTWMASHYPLQQNFRPSASQALHKALKRGRLEKIGGKYRLNPAWGGGPTTSKRATRRPTAHNVTMSPPASAPPAATPVPTFPTTIYHPTYGYHYATHPPHPYYPNGWIPGQPIPVPVVQTPAPGKTEQPDEMEGVLRSEQVNPIDTTSTPEDPSSKERMRQSLIRLARVLKRFAKKGEGTGTEISTSNWS</sequence>
<evidence type="ECO:0000256" key="2">
    <source>
        <dbReference type="SAM" id="MobiDB-lite"/>
    </source>
</evidence>
<gene>
    <name evidence="4" type="ORF">Clacol_007535</name>
</gene>
<dbReference type="Pfam" id="PF00538">
    <property type="entry name" value="Linker_histone"/>
    <property type="match status" value="1"/>
</dbReference>
<dbReference type="SUPFAM" id="SSF46785">
    <property type="entry name" value="Winged helix' DNA-binding domain"/>
    <property type="match status" value="1"/>
</dbReference>
<dbReference type="InterPro" id="IPR036388">
    <property type="entry name" value="WH-like_DNA-bd_sf"/>
</dbReference>
<organism evidence="4 5">
    <name type="scientific">Clathrus columnatus</name>
    <dbReference type="NCBI Taxonomy" id="1419009"/>
    <lineage>
        <taxon>Eukaryota</taxon>
        <taxon>Fungi</taxon>
        <taxon>Dikarya</taxon>
        <taxon>Basidiomycota</taxon>
        <taxon>Agaricomycotina</taxon>
        <taxon>Agaricomycetes</taxon>
        <taxon>Phallomycetidae</taxon>
        <taxon>Phallales</taxon>
        <taxon>Clathraceae</taxon>
        <taxon>Clathrus</taxon>
    </lineage>
</organism>
<dbReference type="PROSITE" id="PS51504">
    <property type="entry name" value="H15"/>
    <property type="match status" value="1"/>
</dbReference>
<feature type="region of interest" description="Disordered" evidence="2">
    <location>
        <begin position="120"/>
        <end position="167"/>
    </location>
</feature>
<dbReference type="GO" id="GO:0000786">
    <property type="term" value="C:nucleosome"/>
    <property type="evidence" value="ECO:0007669"/>
    <property type="project" value="InterPro"/>
</dbReference>
<dbReference type="EMBL" id="BPWL01000008">
    <property type="protein sequence ID" value="GJJ13284.1"/>
    <property type="molecule type" value="Genomic_DNA"/>
</dbReference>
<feature type="domain" description="H15" evidence="3">
    <location>
        <begin position="241"/>
        <end position="309"/>
    </location>
</feature>
<dbReference type="GO" id="GO:0003677">
    <property type="term" value="F:DNA binding"/>
    <property type="evidence" value="ECO:0007669"/>
    <property type="project" value="InterPro"/>
</dbReference>
<feature type="region of interest" description="Disordered" evidence="2">
    <location>
        <begin position="389"/>
        <end position="426"/>
    </location>
</feature>
<dbReference type="InterPro" id="IPR005818">
    <property type="entry name" value="Histone_H1/H5_H15"/>
</dbReference>
<feature type="compositionally biased region" description="Pro residues" evidence="2">
    <location>
        <begin position="181"/>
        <end position="202"/>
    </location>
</feature>
<evidence type="ECO:0000256" key="1">
    <source>
        <dbReference type="ARBA" id="ARBA00020833"/>
    </source>
</evidence>
<protein>
    <recommendedName>
        <fullName evidence="1">Histone H1</fullName>
    </recommendedName>
</protein>
<dbReference type="PRINTS" id="PR01217">
    <property type="entry name" value="PRICHEXTENSN"/>
</dbReference>
<feature type="region of interest" description="Disordered" evidence="2">
    <location>
        <begin position="181"/>
        <end position="241"/>
    </location>
</feature>
<keyword evidence="5" id="KW-1185">Reference proteome</keyword>
<dbReference type="AlphaFoldDB" id="A0AAV5AKR1"/>
<proteinExistence type="predicted"/>
<dbReference type="Gene3D" id="1.10.10.10">
    <property type="entry name" value="Winged helix-like DNA-binding domain superfamily/Winged helix DNA-binding domain"/>
    <property type="match status" value="1"/>
</dbReference>
<comment type="caution">
    <text evidence="4">The sequence shown here is derived from an EMBL/GenBank/DDBJ whole genome shotgun (WGS) entry which is preliminary data.</text>
</comment>
<feature type="region of interest" description="Disordered" evidence="2">
    <location>
        <begin position="1"/>
        <end position="44"/>
    </location>
</feature>
<dbReference type="SMART" id="SM00526">
    <property type="entry name" value="H15"/>
    <property type="match status" value="1"/>
</dbReference>
<feature type="compositionally biased region" description="Polar residues" evidence="2">
    <location>
        <begin position="406"/>
        <end position="419"/>
    </location>
</feature>
<feature type="compositionally biased region" description="Pro residues" evidence="2">
    <location>
        <begin position="135"/>
        <end position="164"/>
    </location>
</feature>
<feature type="region of interest" description="Disordered" evidence="2">
    <location>
        <begin position="84"/>
        <end position="105"/>
    </location>
</feature>
<dbReference type="GO" id="GO:0006334">
    <property type="term" value="P:nucleosome assembly"/>
    <property type="evidence" value="ECO:0007669"/>
    <property type="project" value="InterPro"/>
</dbReference>
<feature type="compositionally biased region" description="Low complexity" evidence="2">
    <location>
        <begin position="1"/>
        <end position="14"/>
    </location>
</feature>
<dbReference type="Proteomes" id="UP001050691">
    <property type="component" value="Unassembled WGS sequence"/>
</dbReference>
<name>A0AAV5AKR1_9AGAM</name>
<feature type="region of interest" description="Disordered" evidence="2">
    <location>
        <begin position="307"/>
        <end position="342"/>
    </location>
</feature>